<keyword evidence="2" id="KW-1185">Reference proteome</keyword>
<dbReference type="SUPFAM" id="SSF51445">
    <property type="entry name" value="(Trans)glycosidases"/>
    <property type="match status" value="1"/>
</dbReference>
<dbReference type="Proteomes" id="UP001596226">
    <property type="component" value="Unassembled WGS sequence"/>
</dbReference>
<evidence type="ECO:0000313" key="1">
    <source>
        <dbReference type="EMBL" id="MFC5922650.1"/>
    </source>
</evidence>
<reference evidence="2" key="1">
    <citation type="journal article" date="2019" name="Int. J. Syst. Evol. Microbiol.">
        <title>The Global Catalogue of Microorganisms (GCM) 10K type strain sequencing project: providing services to taxonomists for standard genome sequencing and annotation.</title>
        <authorList>
            <consortium name="The Broad Institute Genomics Platform"/>
            <consortium name="The Broad Institute Genome Sequencing Center for Infectious Disease"/>
            <person name="Wu L."/>
            <person name="Ma J."/>
        </authorList>
    </citation>
    <scope>NUCLEOTIDE SEQUENCE [LARGE SCALE GENOMIC DNA]</scope>
    <source>
        <strain evidence="2">CGMCC 4.7144</strain>
    </source>
</reference>
<evidence type="ECO:0000313" key="2">
    <source>
        <dbReference type="Proteomes" id="UP001596226"/>
    </source>
</evidence>
<organism evidence="1 2">
    <name type="scientific">Micromonospora vulcania</name>
    <dbReference type="NCBI Taxonomy" id="1441873"/>
    <lineage>
        <taxon>Bacteria</taxon>
        <taxon>Bacillati</taxon>
        <taxon>Actinomycetota</taxon>
        <taxon>Actinomycetes</taxon>
        <taxon>Micromonosporales</taxon>
        <taxon>Micromonosporaceae</taxon>
        <taxon>Micromonospora</taxon>
    </lineage>
</organism>
<sequence>MTLYGWDTSDYDVGRGLTRARVAAASGLGIDFLTSKGTEQSPSNIFKSKSCGWILAAGRDAGIPYLGMYVVVRSGVPAATQARTAIAYADAELPWWRTWPGFFWQVDLERWPYDSVAPAVGVQVGNELEARTTKSVLMYASKGQYGSSQLGHFPRWNANYPHNRDEDFKPAYTRAGGDSGPGWQVYGTPSAMPRIWQYTSTARIGAQHTCDANAFRGTDTDFAVMIGATTAGGTDVQTVSIVTIYRGFTVTADGAFHAIRWSDGNAAYRITAGGLIGHQSKIELVGLHEGDLVRLRAIYTFPGNPTPTVQALNQQTVEVDPLTIGGGYVTISANENHQVPAGTTLTFEVAVTPVPNTGGRTLTFGNATRKSVLLFS</sequence>
<proteinExistence type="predicted"/>
<protein>
    <submittedName>
        <fullName evidence="1">Uncharacterized protein</fullName>
    </submittedName>
</protein>
<name>A0ABW1H205_9ACTN</name>
<dbReference type="RefSeq" id="WP_377505840.1">
    <property type="nucleotide sequence ID" value="NZ_JBHSQS010000002.1"/>
</dbReference>
<accession>A0ABW1H205</accession>
<gene>
    <name evidence="1" type="ORF">ACFQGL_04750</name>
</gene>
<dbReference type="EMBL" id="JBHSQS010000002">
    <property type="protein sequence ID" value="MFC5922650.1"/>
    <property type="molecule type" value="Genomic_DNA"/>
</dbReference>
<dbReference type="Gene3D" id="3.20.20.80">
    <property type="entry name" value="Glycosidases"/>
    <property type="match status" value="1"/>
</dbReference>
<dbReference type="InterPro" id="IPR017853">
    <property type="entry name" value="GH"/>
</dbReference>
<comment type="caution">
    <text evidence="1">The sequence shown here is derived from an EMBL/GenBank/DDBJ whole genome shotgun (WGS) entry which is preliminary data.</text>
</comment>